<organism evidence="2">
    <name type="scientific">Ascaris suum</name>
    <name type="common">Pig roundworm</name>
    <name type="synonym">Ascaris lumbricoides</name>
    <dbReference type="NCBI Taxonomy" id="6253"/>
    <lineage>
        <taxon>Eukaryota</taxon>
        <taxon>Metazoa</taxon>
        <taxon>Ecdysozoa</taxon>
        <taxon>Nematoda</taxon>
        <taxon>Chromadorea</taxon>
        <taxon>Rhabditida</taxon>
        <taxon>Spirurina</taxon>
        <taxon>Ascaridomorpha</taxon>
        <taxon>Ascaridoidea</taxon>
        <taxon>Ascarididae</taxon>
        <taxon>Ascaris</taxon>
    </lineage>
</organism>
<protein>
    <submittedName>
        <fullName evidence="2">Calcium/calmodulin-dependent protein kinase type II</fullName>
    </submittedName>
</protein>
<evidence type="ECO:0000256" key="1">
    <source>
        <dbReference type="SAM" id="MobiDB-lite"/>
    </source>
</evidence>
<evidence type="ECO:0000313" key="2">
    <source>
        <dbReference type="EMBL" id="ADY48508.1"/>
    </source>
</evidence>
<feature type="region of interest" description="Disordered" evidence="1">
    <location>
        <begin position="48"/>
        <end position="142"/>
    </location>
</feature>
<sequence>MFALLMRMKRITMRFIHRLVQLARPNSHTRNNTNGRTSISVSVVEMRNTMSSSGECEGRNLLNKKEAPPSTIKESSESSQTIDEQDGDKVGKTLNHENTVVRVDTSAKAQAQVQQKAQSGSNTSSPRPTALPGSQVLGVPSGNTPFETMPIIALCEFTRAPHL</sequence>
<reference evidence="2" key="1">
    <citation type="journal article" date="2011" name="Genome Res.">
        <title>Deep small RNA sequencing from the nematode Ascaris reveals conservation, functional diversification, and novel developmental profiles.</title>
        <authorList>
            <person name="Wang J."/>
            <person name="Czech B."/>
            <person name="Crunk A."/>
            <person name="Wallace A."/>
            <person name="Mitreva M."/>
            <person name="Hannon G.J."/>
            <person name="Davis R.E."/>
        </authorList>
    </citation>
    <scope>NUCLEOTIDE SEQUENCE</scope>
</reference>
<dbReference type="GO" id="GO:0016301">
    <property type="term" value="F:kinase activity"/>
    <property type="evidence" value="ECO:0007669"/>
    <property type="project" value="UniProtKB-KW"/>
</dbReference>
<dbReference type="EMBL" id="JI180676">
    <property type="protein sequence ID" value="ADY48508.1"/>
    <property type="molecule type" value="mRNA"/>
</dbReference>
<proteinExistence type="evidence at transcript level"/>
<feature type="compositionally biased region" description="Low complexity" evidence="1">
    <location>
        <begin position="107"/>
        <end position="118"/>
    </location>
</feature>
<name>F1LEF4_ASCSU</name>
<dbReference type="AlphaFoldDB" id="F1LEF4"/>
<keyword evidence="2" id="KW-0808">Transferase</keyword>
<keyword evidence="2" id="KW-0418">Kinase</keyword>
<accession>F1LEF4</accession>